<name>A0A1N7LBA0_9FLAO</name>
<gene>
    <name evidence="1" type="ORF">SAMN05421786_1011160</name>
</gene>
<dbReference type="RefSeq" id="WP_076550582.1">
    <property type="nucleotide sequence ID" value="NZ_FTOL01000001.1"/>
</dbReference>
<keyword evidence="2" id="KW-1185">Reference proteome</keyword>
<proteinExistence type="predicted"/>
<reference evidence="2" key="1">
    <citation type="submission" date="2017-01" db="EMBL/GenBank/DDBJ databases">
        <authorList>
            <person name="Varghese N."/>
            <person name="Submissions S."/>
        </authorList>
    </citation>
    <scope>NUCLEOTIDE SEQUENCE [LARGE SCALE GENOMIC DNA]</scope>
    <source>
        <strain evidence="2">DSM 18017</strain>
    </source>
</reference>
<dbReference type="OrthoDB" id="1451965at2"/>
<evidence type="ECO:0000313" key="1">
    <source>
        <dbReference type="EMBL" id="SIS71069.1"/>
    </source>
</evidence>
<evidence type="ECO:0000313" key="2">
    <source>
        <dbReference type="Proteomes" id="UP000186744"/>
    </source>
</evidence>
<dbReference type="Proteomes" id="UP000186744">
    <property type="component" value="Unassembled WGS sequence"/>
</dbReference>
<organism evidence="1 2">
    <name type="scientific">Chryseobacterium ureilyticum</name>
    <dbReference type="NCBI Taxonomy" id="373668"/>
    <lineage>
        <taxon>Bacteria</taxon>
        <taxon>Pseudomonadati</taxon>
        <taxon>Bacteroidota</taxon>
        <taxon>Flavobacteriia</taxon>
        <taxon>Flavobacteriales</taxon>
        <taxon>Weeksellaceae</taxon>
        <taxon>Chryseobacterium group</taxon>
        <taxon>Chryseobacterium</taxon>
    </lineage>
</organism>
<evidence type="ECO:0008006" key="3">
    <source>
        <dbReference type="Google" id="ProtNLM"/>
    </source>
</evidence>
<sequence>MEKRDLLIIKYLSEGYKITEIREQLITYHSITISKSLIEKRLNKISKQYQAKTLFQLAVLLTKEKII</sequence>
<dbReference type="EMBL" id="FTOL01000001">
    <property type="protein sequence ID" value="SIS71069.1"/>
    <property type="molecule type" value="Genomic_DNA"/>
</dbReference>
<protein>
    <recommendedName>
        <fullName evidence="3">Regulatory protein, luxR family</fullName>
    </recommendedName>
</protein>
<accession>A0A1N7LBA0</accession>
<dbReference type="AlphaFoldDB" id="A0A1N7LBA0"/>